<proteinExistence type="predicted"/>
<dbReference type="AlphaFoldDB" id="A0A9P6WVT5"/>
<evidence type="ECO:0000256" key="5">
    <source>
        <dbReference type="ARBA" id="ARBA00022801"/>
    </source>
</evidence>
<dbReference type="GO" id="GO:0003964">
    <property type="term" value="F:RNA-directed DNA polymerase activity"/>
    <property type="evidence" value="ECO:0007669"/>
    <property type="project" value="UniProtKB-KW"/>
</dbReference>
<evidence type="ECO:0000256" key="1">
    <source>
        <dbReference type="ARBA" id="ARBA00022679"/>
    </source>
</evidence>
<dbReference type="SUPFAM" id="SSF56672">
    <property type="entry name" value="DNA/RNA polymerases"/>
    <property type="match status" value="1"/>
</dbReference>
<dbReference type="Pfam" id="PF17917">
    <property type="entry name" value="RT_RNaseH"/>
    <property type="match status" value="1"/>
</dbReference>
<evidence type="ECO:0008006" key="11">
    <source>
        <dbReference type="Google" id="ProtNLM"/>
    </source>
</evidence>
<protein>
    <recommendedName>
        <fullName evidence="11">Reverse transcriptase RNase H-like domain-containing protein</fullName>
    </recommendedName>
</protein>
<comment type="caution">
    <text evidence="9">The sequence shown here is derived from an EMBL/GenBank/DDBJ whole genome shotgun (WGS) entry which is preliminary data.</text>
</comment>
<evidence type="ECO:0000313" key="9">
    <source>
        <dbReference type="EMBL" id="KAG1296667.1"/>
    </source>
</evidence>
<feature type="domain" description="Reverse transcriptase RNase H-like" evidence="7">
    <location>
        <begin position="28"/>
        <end position="115"/>
    </location>
</feature>
<gene>
    <name evidence="9" type="ORF">G6F64_013162</name>
</gene>
<dbReference type="Pfam" id="PF17921">
    <property type="entry name" value="Integrase_H2C2"/>
    <property type="match status" value="1"/>
</dbReference>
<evidence type="ECO:0000256" key="4">
    <source>
        <dbReference type="ARBA" id="ARBA00022759"/>
    </source>
</evidence>
<keyword evidence="10" id="KW-1185">Reference proteome</keyword>
<dbReference type="GO" id="GO:0004519">
    <property type="term" value="F:endonuclease activity"/>
    <property type="evidence" value="ECO:0007669"/>
    <property type="project" value="UniProtKB-KW"/>
</dbReference>
<evidence type="ECO:0000256" key="2">
    <source>
        <dbReference type="ARBA" id="ARBA00022695"/>
    </source>
</evidence>
<keyword evidence="2" id="KW-0548">Nucleotidyltransferase</keyword>
<dbReference type="Proteomes" id="UP000716291">
    <property type="component" value="Unassembled WGS sequence"/>
</dbReference>
<keyword evidence="3" id="KW-0540">Nuclease</keyword>
<evidence type="ECO:0000313" key="10">
    <source>
        <dbReference type="Proteomes" id="UP000716291"/>
    </source>
</evidence>
<dbReference type="PANTHER" id="PTHR37984:SF5">
    <property type="entry name" value="PROTEIN NYNRIN-LIKE"/>
    <property type="match status" value="1"/>
</dbReference>
<dbReference type="Gene3D" id="1.10.340.70">
    <property type="match status" value="1"/>
</dbReference>
<dbReference type="CDD" id="cd09274">
    <property type="entry name" value="RNase_HI_RT_Ty3"/>
    <property type="match status" value="1"/>
</dbReference>
<sequence length="261" mass="30506">MISRVAEPITRLSNAANVEELWTDGQTNTVLYQKDEHDRDKYIGFISSSLTPSQRRWSTAKRELYAIVLALNKFRKFLWGRHFTVYSDHKALVYLHTQKIANPMMIGWIETLLDFDFDVVHIPGILNKFPDLLSRLYLPSQDSYKLVEDNVPSKLDNRNKKRVIAKRKKYSRDKIINVLATKLVGTKNELTDYMTPPEEERDAILRETHSFGHYGYQAIVRDIHSRGMHWTNIYDEAKSIVSSCTECQKHNISKRGYHPFD</sequence>
<keyword evidence="6" id="KW-0695">RNA-directed DNA polymerase</keyword>
<evidence type="ECO:0000256" key="6">
    <source>
        <dbReference type="ARBA" id="ARBA00022918"/>
    </source>
</evidence>
<dbReference type="GO" id="GO:0016787">
    <property type="term" value="F:hydrolase activity"/>
    <property type="evidence" value="ECO:0007669"/>
    <property type="project" value="UniProtKB-KW"/>
</dbReference>
<dbReference type="Gene3D" id="3.10.20.370">
    <property type="match status" value="1"/>
</dbReference>
<name>A0A9P6WVT5_RHIOR</name>
<reference evidence="9" key="1">
    <citation type="journal article" date="2020" name="Microb. Genom.">
        <title>Genetic diversity of clinical and environmental Mucorales isolates obtained from an investigation of mucormycosis cases among solid organ transplant recipients.</title>
        <authorList>
            <person name="Nguyen M.H."/>
            <person name="Kaul D."/>
            <person name="Muto C."/>
            <person name="Cheng S.J."/>
            <person name="Richter R.A."/>
            <person name="Bruno V.M."/>
            <person name="Liu G."/>
            <person name="Beyhan S."/>
            <person name="Sundermann A.J."/>
            <person name="Mounaud S."/>
            <person name="Pasculle A.W."/>
            <person name="Nierman W.C."/>
            <person name="Driscoll E."/>
            <person name="Cumbie R."/>
            <person name="Clancy C.J."/>
            <person name="Dupont C.L."/>
        </authorList>
    </citation>
    <scope>NUCLEOTIDE SEQUENCE</scope>
    <source>
        <strain evidence="9">GL11</strain>
    </source>
</reference>
<evidence type="ECO:0000259" key="8">
    <source>
        <dbReference type="Pfam" id="PF17921"/>
    </source>
</evidence>
<dbReference type="EMBL" id="JAANQT010004919">
    <property type="protein sequence ID" value="KAG1296667.1"/>
    <property type="molecule type" value="Genomic_DNA"/>
</dbReference>
<dbReference type="InterPro" id="IPR041373">
    <property type="entry name" value="RT_RNaseH"/>
</dbReference>
<keyword evidence="5" id="KW-0378">Hydrolase</keyword>
<dbReference type="PANTHER" id="PTHR37984">
    <property type="entry name" value="PROTEIN CBG26694"/>
    <property type="match status" value="1"/>
</dbReference>
<evidence type="ECO:0000259" key="7">
    <source>
        <dbReference type="Pfam" id="PF17917"/>
    </source>
</evidence>
<dbReference type="InterPro" id="IPR041588">
    <property type="entry name" value="Integrase_H2C2"/>
</dbReference>
<feature type="domain" description="Integrase zinc-binding" evidence="8">
    <location>
        <begin position="196"/>
        <end position="252"/>
    </location>
</feature>
<dbReference type="InterPro" id="IPR043502">
    <property type="entry name" value="DNA/RNA_pol_sf"/>
</dbReference>
<keyword evidence="1" id="KW-0808">Transferase</keyword>
<keyword evidence="4" id="KW-0255">Endonuclease</keyword>
<accession>A0A9P6WVT5</accession>
<organism evidence="9 10">
    <name type="scientific">Rhizopus oryzae</name>
    <name type="common">Mucormycosis agent</name>
    <name type="synonym">Rhizopus arrhizus var. delemar</name>
    <dbReference type="NCBI Taxonomy" id="64495"/>
    <lineage>
        <taxon>Eukaryota</taxon>
        <taxon>Fungi</taxon>
        <taxon>Fungi incertae sedis</taxon>
        <taxon>Mucoromycota</taxon>
        <taxon>Mucoromycotina</taxon>
        <taxon>Mucoromycetes</taxon>
        <taxon>Mucorales</taxon>
        <taxon>Mucorineae</taxon>
        <taxon>Rhizopodaceae</taxon>
        <taxon>Rhizopus</taxon>
    </lineage>
</organism>
<evidence type="ECO:0000256" key="3">
    <source>
        <dbReference type="ARBA" id="ARBA00022722"/>
    </source>
</evidence>
<dbReference type="InterPro" id="IPR050951">
    <property type="entry name" value="Retrovirus_Pol_polyprotein"/>
</dbReference>